<dbReference type="PANTHER" id="PTHR43265:SF1">
    <property type="entry name" value="ESTERASE ESTD"/>
    <property type="match status" value="1"/>
</dbReference>
<name>A0ABQ2I4G9_9BACT</name>
<protein>
    <recommendedName>
        <fullName evidence="2">Xaa-Pro dipeptidyl-peptidase-like domain-containing protein</fullName>
    </recommendedName>
</protein>
<keyword evidence="1" id="KW-0378">Hydrolase</keyword>
<accession>A0ABQ2I4G9</accession>
<keyword evidence="4" id="KW-1185">Reference proteome</keyword>
<proteinExistence type="predicted"/>
<dbReference type="InterPro" id="IPR053145">
    <property type="entry name" value="AB_hydrolase_Est10"/>
</dbReference>
<evidence type="ECO:0000313" key="4">
    <source>
        <dbReference type="Proteomes" id="UP000632339"/>
    </source>
</evidence>
<dbReference type="PANTHER" id="PTHR43265">
    <property type="entry name" value="ESTERASE ESTD"/>
    <property type="match status" value="1"/>
</dbReference>
<dbReference type="Pfam" id="PF02129">
    <property type="entry name" value="Peptidase_S15"/>
    <property type="match status" value="1"/>
</dbReference>
<dbReference type="Gene3D" id="3.40.50.1820">
    <property type="entry name" value="alpha/beta hydrolase"/>
    <property type="match status" value="1"/>
</dbReference>
<evidence type="ECO:0000256" key="1">
    <source>
        <dbReference type="ARBA" id="ARBA00022801"/>
    </source>
</evidence>
<dbReference type="SUPFAM" id="SSF53474">
    <property type="entry name" value="alpha/beta-Hydrolases"/>
    <property type="match status" value="1"/>
</dbReference>
<evidence type="ECO:0000259" key="2">
    <source>
        <dbReference type="Pfam" id="PF02129"/>
    </source>
</evidence>
<reference evidence="4" key="1">
    <citation type="journal article" date="2019" name="Int. J. Syst. Evol. Microbiol.">
        <title>The Global Catalogue of Microorganisms (GCM) 10K type strain sequencing project: providing services to taxonomists for standard genome sequencing and annotation.</title>
        <authorList>
            <consortium name="The Broad Institute Genomics Platform"/>
            <consortium name="The Broad Institute Genome Sequencing Center for Infectious Disease"/>
            <person name="Wu L."/>
            <person name="Ma J."/>
        </authorList>
    </citation>
    <scope>NUCLEOTIDE SEQUENCE [LARGE SCALE GENOMIC DNA]</scope>
    <source>
        <strain evidence="4">CGMCC 1.6375</strain>
    </source>
</reference>
<comment type="caution">
    <text evidence="3">The sequence shown here is derived from an EMBL/GenBank/DDBJ whole genome shotgun (WGS) entry which is preliminary data.</text>
</comment>
<dbReference type="EMBL" id="BMLI01000001">
    <property type="protein sequence ID" value="GGM96872.1"/>
    <property type="molecule type" value="Genomic_DNA"/>
</dbReference>
<dbReference type="InterPro" id="IPR000383">
    <property type="entry name" value="Xaa-Pro-like_dom"/>
</dbReference>
<dbReference type="InterPro" id="IPR029058">
    <property type="entry name" value="AB_hydrolase_fold"/>
</dbReference>
<gene>
    <name evidence="3" type="ORF">GCM10010967_33270</name>
</gene>
<sequence length="379" mass="40691">MKKTIVIVLFLASIGAGIAYILVSSAKMAEARPQEPETPYPYHTEEVTFRNDSAGITLAGTLTLSDKKGSFPAVVLITGSGPQNRNEEVLGHKPFLVIADYLTRRGFAVLRYDDRGVGKSTGKFNNATTADVTTDAESAVAYLKTRQEINSGKIGLAGHSEGGLVAAIAASRTKDIGFIISLAGPGAKGIDVITLQSELIARAGGVDEAGIALIKRANRETTEIIRSTPDTAGLRAKLMAYTKANLHDYPLKMMYPGQSKEDFFKFQVNMLCSPWYRYAFEIEPASYFKKVKCPVLALNGSKDLQVDASQNLPPILKAVREGGNANVTVKELPGLNHLFQPCKTGHPNEYGKIRETFSPTALAAMADWLAATIAAPAPG</sequence>
<evidence type="ECO:0000313" key="3">
    <source>
        <dbReference type="EMBL" id="GGM96872.1"/>
    </source>
</evidence>
<dbReference type="InterPro" id="IPR002471">
    <property type="entry name" value="Pept_S9_AS"/>
</dbReference>
<feature type="domain" description="Xaa-Pro dipeptidyl-peptidase-like" evidence="2">
    <location>
        <begin position="66"/>
        <end position="306"/>
    </location>
</feature>
<dbReference type="PROSITE" id="PS00708">
    <property type="entry name" value="PRO_ENDOPEP_SER"/>
    <property type="match status" value="1"/>
</dbReference>
<dbReference type="Proteomes" id="UP000632339">
    <property type="component" value="Unassembled WGS sequence"/>
</dbReference>
<dbReference type="RefSeq" id="WP_019942702.1">
    <property type="nucleotide sequence ID" value="NZ_BMLI01000001.1"/>
</dbReference>
<organism evidence="3 4">
    <name type="scientific">Dyadobacter beijingensis</name>
    <dbReference type="NCBI Taxonomy" id="365489"/>
    <lineage>
        <taxon>Bacteria</taxon>
        <taxon>Pseudomonadati</taxon>
        <taxon>Bacteroidota</taxon>
        <taxon>Cytophagia</taxon>
        <taxon>Cytophagales</taxon>
        <taxon>Spirosomataceae</taxon>
        <taxon>Dyadobacter</taxon>
    </lineage>
</organism>